<proteinExistence type="predicted"/>
<evidence type="ECO:0000313" key="1">
    <source>
        <dbReference type="EMBL" id="KAI9510114.1"/>
    </source>
</evidence>
<keyword evidence="2" id="KW-1185">Reference proteome</keyword>
<protein>
    <submittedName>
        <fullName evidence="1">RNA recognition motif 2-domain-containing protein</fullName>
    </submittedName>
</protein>
<gene>
    <name evidence="1" type="ORF">F5148DRAFT_639777</name>
</gene>
<accession>A0ACC0UGC8</accession>
<name>A0ACC0UGC8_9AGAM</name>
<dbReference type="EMBL" id="JAGFNK010000049">
    <property type="protein sequence ID" value="KAI9510114.1"/>
    <property type="molecule type" value="Genomic_DNA"/>
</dbReference>
<sequence>MRAFGKSSDRPVQRLHPSPSLPNLCLLHQALSSPLASPITTPTANRAHLGPLDLAPSKTQHRSPSPSPSISPRRPPLPLTPPLTPSSLNDNASQGGFPATPTDFDSTNIALQRRKSKYLAQKGLPTSGLDDFGDTTPTDRPYFPLGHNPQLESNSRLSSYLRLDTSPSRFLLISNVPKSVTNEGIKSAFAPYGASKGIWTGHLQSLGIVILAFHDLRHAESACRAVRSGKAHTVFDGVQHAIQLHSGFISVAEARDLTGNPSPVTEIEEEAAFLIQIKDHSTQPSTVRSILDRFGTLLVFREWHVRTGDGQWFYVEYYDVRETQAAYQDLHDRPHVLGAQFSLYNTKLLPPLHSSVSAPLPLTEEPGLDLQNVVPFPSTEAPITEGPLPQRSARPRSASAEAGDGVKAFSLASTRLAEDLRRRITAPADWEPEFVDRPGERRRSQSFDESQRFVDSQESSSAIDHHYQEPCTYGRRSQEVIYGHAQIGAYDLHSCTRSFIPAGPTTFTPEYILPRPAHGHSSRRIAPSHTHLTLQRASTHTTQNQPKYRSPPLHEPSEQQMDNNLNIARIQNGQDMRTTVMIKNIPNKMTDKDLMNFIERVCTRRIDFFYLRMDFKNGCNVGYAFVNFITVDDLLRFAKARLGVRWNMYASEKVLQMSYANYQGKEALVEKFKNSAIMDERDSWRPKIFHSSGPQAGQPEPFPAPTHQRRKERSAHNRGALYVPGAARLHSVRTEDQDRGERLTR</sequence>
<evidence type="ECO:0000313" key="2">
    <source>
        <dbReference type="Proteomes" id="UP001207468"/>
    </source>
</evidence>
<dbReference type="Proteomes" id="UP001207468">
    <property type="component" value="Unassembled WGS sequence"/>
</dbReference>
<organism evidence="1 2">
    <name type="scientific">Russula earlei</name>
    <dbReference type="NCBI Taxonomy" id="71964"/>
    <lineage>
        <taxon>Eukaryota</taxon>
        <taxon>Fungi</taxon>
        <taxon>Dikarya</taxon>
        <taxon>Basidiomycota</taxon>
        <taxon>Agaricomycotina</taxon>
        <taxon>Agaricomycetes</taxon>
        <taxon>Russulales</taxon>
        <taxon>Russulaceae</taxon>
        <taxon>Russula</taxon>
    </lineage>
</organism>
<reference evidence="1" key="1">
    <citation type="submission" date="2021-03" db="EMBL/GenBank/DDBJ databases">
        <title>Evolutionary priming and transition to the ectomycorrhizal habit in an iconic lineage of mushroom-forming fungi: is preadaptation a requirement?</title>
        <authorList>
            <consortium name="DOE Joint Genome Institute"/>
            <person name="Looney B.P."/>
            <person name="Miyauchi S."/>
            <person name="Morin E."/>
            <person name="Drula E."/>
            <person name="Courty P.E."/>
            <person name="Chicoki N."/>
            <person name="Fauchery L."/>
            <person name="Kohler A."/>
            <person name="Kuo A."/>
            <person name="LaButti K."/>
            <person name="Pangilinan J."/>
            <person name="Lipzen A."/>
            <person name="Riley R."/>
            <person name="Andreopoulos W."/>
            <person name="He G."/>
            <person name="Johnson J."/>
            <person name="Barry K.W."/>
            <person name="Grigoriev I.V."/>
            <person name="Nagy L."/>
            <person name="Hibbett D."/>
            <person name="Henrissat B."/>
            <person name="Matheny P.B."/>
            <person name="Labbe J."/>
            <person name="Martin A.F."/>
        </authorList>
    </citation>
    <scope>NUCLEOTIDE SEQUENCE</scope>
    <source>
        <strain evidence="1">BPL698</strain>
    </source>
</reference>
<comment type="caution">
    <text evidence="1">The sequence shown here is derived from an EMBL/GenBank/DDBJ whole genome shotgun (WGS) entry which is preliminary data.</text>
</comment>